<keyword evidence="3" id="KW-0479">Metal-binding</keyword>
<sequence>GMADLPCRACHATAHTYKVEHEVHRWHMPRGKHIPAGHQYYPSLPCHQALYTSQEAHPCMYACTLAGGWDKNSPAGKHSSSSLTQTVAVDGLADSYMAFNTNYHDTGLFGVYGVTDRDRCEDFAYTAMNEMTRMCYDAPESEVARAKNQMKATLMFLQDSSHHVAESIGRELLVYGRRIPKAELFARIDAVDAATIRQVADRFIYDQDMAVASVGDVQFMPDYNWFRRRSYWLRY</sequence>
<dbReference type="PANTHER" id="PTHR11851">
    <property type="entry name" value="METALLOPROTEASE"/>
    <property type="match status" value="1"/>
</dbReference>
<name>A0ABQ7FUD2_DUNSA</name>
<keyword evidence="2" id="KW-0645">Protease</keyword>
<dbReference type="InterPro" id="IPR050361">
    <property type="entry name" value="MPP/UQCRC_Complex"/>
</dbReference>
<feature type="domain" description="Peptidase M16 C-terminal" evidence="8">
    <location>
        <begin position="49"/>
        <end position="150"/>
    </location>
</feature>
<dbReference type="Pfam" id="PF05193">
    <property type="entry name" value="Peptidase_M16_C"/>
    <property type="match status" value="1"/>
</dbReference>
<evidence type="ECO:0000256" key="6">
    <source>
        <dbReference type="ARBA" id="ARBA00023049"/>
    </source>
</evidence>
<dbReference type="EMBL" id="MU071486">
    <property type="protein sequence ID" value="KAF5826022.1"/>
    <property type="molecule type" value="Genomic_DNA"/>
</dbReference>
<dbReference type="PANTHER" id="PTHR11851:SF149">
    <property type="entry name" value="GH01077P"/>
    <property type="match status" value="1"/>
</dbReference>
<protein>
    <submittedName>
        <fullName evidence="9">Metalloenzyme, LuxS/M16 peptidase-like protein</fullName>
    </submittedName>
</protein>
<evidence type="ECO:0000313" key="9">
    <source>
        <dbReference type="EMBL" id="KAF5826022.1"/>
    </source>
</evidence>
<keyword evidence="4" id="KW-0378">Hydrolase</keyword>
<dbReference type="SUPFAM" id="SSF63411">
    <property type="entry name" value="LuxS/MPP-like metallohydrolase"/>
    <property type="match status" value="1"/>
</dbReference>
<dbReference type="Gene3D" id="3.30.830.10">
    <property type="entry name" value="Metalloenzyme, LuxS/M16 peptidase-like"/>
    <property type="match status" value="1"/>
</dbReference>
<proteinExistence type="predicted"/>
<feature type="non-terminal residue" evidence="9">
    <location>
        <position position="1"/>
    </location>
</feature>
<comment type="subcellular location">
    <subcellularLocation>
        <location evidence="1">Mitochondrion</location>
    </subcellularLocation>
</comment>
<keyword evidence="5" id="KW-0862">Zinc</keyword>
<evidence type="ECO:0000256" key="1">
    <source>
        <dbReference type="ARBA" id="ARBA00004173"/>
    </source>
</evidence>
<evidence type="ECO:0000259" key="8">
    <source>
        <dbReference type="Pfam" id="PF05193"/>
    </source>
</evidence>
<evidence type="ECO:0000256" key="2">
    <source>
        <dbReference type="ARBA" id="ARBA00022670"/>
    </source>
</evidence>
<organism evidence="9 10">
    <name type="scientific">Dunaliella salina</name>
    <name type="common">Green alga</name>
    <name type="synonym">Protococcus salinus</name>
    <dbReference type="NCBI Taxonomy" id="3046"/>
    <lineage>
        <taxon>Eukaryota</taxon>
        <taxon>Viridiplantae</taxon>
        <taxon>Chlorophyta</taxon>
        <taxon>core chlorophytes</taxon>
        <taxon>Chlorophyceae</taxon>
        <taxon>CS clade</taxon>
        <taxon>Chlamydomonadales</taxon>
        <taxon>Dunaliellaceae</taxon>
        <taxon>Dunaliella</taxon>
    </lineage>
</organism>
<evidence type="ECO:0000256" key="5">
    <source>
        <dbReference type="ARBA" id="ARBA00022833"/>
    </source>
</evidence>
<accession>A0ABQ7FUD2</accession>
<evidence type="ECO:0000256" key="4">
    <source>
        <dbReference type="ARBA" id="ARBA00022801"/>
    </source>
</evidence>
<keyword evidence="6" id="KW-0482">Metalloprotease</keyword>
<keyword evidence="7" id="KW-0496">Mitochondrion</keyword>
<evidence type="ECO:0000313" key="10">
    <source>
        <dbReference type="Proteomes" id="UP000815325"/>
    </source>
</evidence>
<dbReference type="InterPro" id="IPR011249">
    <property type="entry name" value="Metalloenz_LuxS/M16"/>
</dbReference>
<comment type="caution">
    <text evidence="9">The sequence shown here is derived from an EMBL/GenBank/DDBJ whole genome shotgun (WGS) entry which is preliminary data.</text>
</comment>
<gene>
    <name evidence="9" type="ORF">DUNSADRAFT_5350</name>
</gene>
<evidence type="ECO:0000256" key="3">
    <source>
        <dbReference type="ARBA" id="ARBA00022723"/>
    </source>
</evidence>
<keyword evidence="10" id="KW-1185">Reference proteome</keyword>
<dbReference type="InterPro" id="IPR007863">
    <property type="entry name" value="Peptidase_M16_C"/>
</dbReference>
<evidence type="ECO:0000256" key="7">
    <source>
        <dbReference type="ARBA" id="ARBA00023128"/>
    </source>
</evidence>
<reference evidence="9" key="1">
    <citation type="submission" date="2017-08" db="EMBL/GenBank/DDBJ databases">
        <authorList>
            <person name="Polle J.E."/>
            <person name="Barry K."/>
            <person name="Cushman J."/>
            <person name="Schmutz J."/>
            <person name="Tran D."/>
            <person name="Hathwaick L.T."/>
            <person name="Yim W.C."/>
            <person name="Jenkins J."/>
            <person name="Mckie-Krisberg Z.M."/>
            <person name="Prochnik S."/>
            <person name="Lindquist E."/>
            <person name="Dockter R.B."/>
            <person name="Adam C."/>
            <person name="Molina H."/>
            <person name="Bunkerborg J."/>
            <person name="Jin E."/>
            <person name="Buchheim M."/>
            <person name="Magnuson J."/>
        </authorList>
    </citation>
    <scope>NUCLEOTIDE SEQUENCE</scope>
    <source>
        <strain evidence="9">CCAP 19/18</strain>
    </source>
</reference>
<dbReference type="Proteomes" id="UP000815325">
    <property type="component" value="Unassembled WGS sequence"/>
</dbReference>